<dbReference type="Gene3D" id="1.10.10.10">
    <property type="entry name" value="Winged helix-like DNA-binding domain superfamily/Winged helix DNA-binding domain"/>
    <property type="match status" value="1"/>
</dbReference>
<dbReference type="KEGG" id="orz:FNH13_07830"/>
<dbReference type="SUPFAM" id="SSF46785">
    <property type="entry name" value="Winged helix' DNA-binding domain"/>
    <property type="match status" value="1"/>
</dbReference>
<dbReference type="SUPFAM" id="SSF53335">
    <property type="entry name" value="S-adenosyl-L-methionine-dependent methyltransferases"/>
    <property type="match status" value="1"/>
</dbReference>
<dbReference type="RefSeq" id="WP_143782941.1">
    <property type="nucleotide sequence ID" value="NZ_CP041616.1"/>
</dbReference>
<dbReference type="Pfam" id="PF21320">
    <property type="entry name" value="WHD_Rv2258c"/>
    <property type="match status" value="1"/>
</dbReference>
<evidence type="ECO:0000313" key="3">
    <source>
        <dbReference type="EMBL" id="QDO88266.1"/>
    </source>
</evidence>
<dbReference type="Pfam" id="PF13847">
    <property type="entry name" value="Methyltransf_31"/>
    <property type="match status" value="1"/>
</dbReference>
<dbReference type="PANTHER" id="PTHR45128:SF2">
    <property type="entry name" value="METHYLTRANSFERASE DOMAIN-CONTAINING PROTEIN"/>
    <property type="match status" value="1"/>
</dbReference>
<dbReference type="EMBL" id="CP041616">
    <property type="protein sequence ID" value="QDO88266.1"/>
    <property type="molecule type" value="Genomic_DNA"/>
</dbReference>
<feature type="domain" description="Methyltransferase" evidence="1">
    <location>
        <begin position="175"/>
        <end position="287"/>
    </location>
</feature>
<evidence type="ECO:0000259" key="1">
    <source>
        <dbReference type="Pfam" id="PF13847"/>
    </source>
</evidence>
<dbReference type="Gene3D" id="3.40.50.150">
    <property type="entry name" value="Vaccinia Virus protein VP39"/>
    <property type="match status" value="1"/>
</dbReference>
<sequence>MSTATLDLERVGVFAQQVGAMLAGGATAAMMVVGDRTGLYAAMAAGGPLTSAQLAEQTGTAERYVREWLAQQAAVGFVTYDPGAGTFTLPPEHAAVLAFDESPAAMIGAAPLVSGMHRRTDQLVEAFRTGAGIPWADQDPATFESTERFFAVGYRNALVSEWIPALDGVHDKLQAGATVLDVGCGRGAPLILLAQAYPASQFIGYDMHPESIEIATQRVAESGVGDRVRFEVNFCHGYQDRDVDVITFFDAFHDLGDPVGAAAHARRSLAPDGTLVLVEPRAADDLATTLGTIPMAALGFAASTFLCTPNSLSQPVGLGLGSLSGEQRLRATLAEAGFGTIRRAAENDFTMVIEARPQG</sequence>
<dbReference type="CDD" id="cd02440">
    <property type="entry name" value="AdoMet_MTases"/>
    <property type="match status" value="1"/>
</dbReference>
<evidence type="ECO:0000259" key="2">
    <source>
        <dbReference type="Pfam" id="PF21320"/>
    </source>
</evidence>
<dbReference type="InterPro" id="IPR036390">
    <property type="entry name" value="WH_DNA-bd_sf"/>
</dbReference>
<dbReference type="OrthoDB" id="9801363at2"/>
<dbReference type="PANTHER" id="PTHR45128">
    <property type="entry name" value="METHYLTRANSFERASE TYPE 11"/>
    <property type="match status" value="1"/>
</dbReference>
<name>A0A516G9R1_9MICO</name>
<dbReference type="GO" id="GO:0032259">
    <property type="term" value="P:methylation"/>
    <property type="evidence" value="ECO:0007669"/>
    <property type="project" value="UniProtKB-KW"/>
</dbReference>
<protein>
    <submittedName>
        <fullName evidence="3">Methyltransferase domain-containing protein</fullName>
    </submittedName>
</protein>
<keyword evidence="3" id="KW-0489">Methyltransferase</keyword>
<reference evidence="3 4" key="1">
    <citation type="submission" date="2019-07" db="EMBL/GenBank/DDBJ databases">
        <title>complete genome sequencing of Ornithinimicrobium sp. H23M54.</title>
        <authorList>
            <person name="Bae J.-W."/>
            <person name="Lee S.-Y."/>
        </authorList>
    </citation>
    <scope>NUCLEOTIDE SEQUENCE [LARGE SCALE GENOMIC DNA]</scope>
    <source>
        <strain evidence="3 4">H23M54</strain>
    </source>
</reference>
<dbReference type="GO" id="GO:0008168">
    <property type="term" value="F:methyltransferase activity"/>
    <property type="evidence" value="ECO:0007669"/>
    <property type="project" value="UniProtKB-KW"/>
</dbReference>
<accession>A0A516G9R1</accession>
<organism evidence="3 4">
    <name type="scientific">Ornithinimicrobium ciconiae</name>
    <dbReference type="NCBI Taxonomy" id="2594265"/>
    <lineage>
        <taxon>Bacteria</taxon>
        <taxon>Bacillati</taxon>
        <taxon>Actinomycetota</taxon>
        <taxon>Actinomycetes</taxon>
        <taxon>Micrococcales</taxon>
        <taxon>Ornithinimicrobiaceae</taxon>
        <taxon>Ornithinimicrobium</taxon>
    </lineage>
</organism>
<gene>
    <name evidence="3" type="ORF">FNH13_07830</name>
</gene>
<dbReference type="AlphaFoldDB" id="A0A516G9R1"/>
<dbReference type="InterPro" id="IPR025714">
    <property type="entry name" value="Methyltranfer_dom"/>
</dbReference>
<evidence type="ECO:0000313" key="4">
    <source>
        <dbReference type="Proteomes" id="UP000315395"/>
    </source>
</evidence>
<feature type="domain" description="S-adenosylmethionine-dependent methyltransferase Rv2258c-like winged HTH" evidence="2">
    <location>
        <begin position="26"/>
        <end position="98"/>
    </location>
</feature>
<proteinExistence type="predicted"/>
<dbReference type="InterPro" id="IPR048711">
    <property type="entry name" value="WHD_Rv2258c"/>
</dbReference>
<dbReference type="InterPro" id="IPR036388">
    <property type="entry name" value="WH-like_DNA-bd_sf"/>
</dbReference>
<keyword evidence="3" id="KW-0808">Transferase</keyword>
<dbReference type="Proteomes" id="UP000315395">
    <property type="component" value="Chromosome"/>
</dbReference>
<keyword evidence="4" id="KW-1185">Reference proteome</keyword>
<dbReference type="InterPro" id="IPR029063">
    <property type="entry name" value="SAM-dependent_MTases_sf"/>
</dbReference>
<dbReference type="InterPro" id="IPR053173">
    <property type="entry name" value="SAM-binding_MTase"/>
</dbReference>